<dbReference type="EMBL" id="KK107609">
    <property type="protein sequence ID" value="EZA48506.1"/>
    <property type="molecule type" value="Genomic_DNA"/>
</dbReference>
<gene>
    <name evidence="2" type="ORF">X777_13001</name>
</gene>
<sequence length="53" mass="6007">MAAGRDNRFTNSAIKEDNRRESKQEEITRAHISPSNRKGRQGKRASSHVRTAV</sequence>
<feature type="region of interest" description="Disordered" evidence="1">
    <location>
        <begin position="1"/>
        <end position="53"/>
    </location>
</feature>
<keyword evidence="3" id="KW-1185">Reference proteome</keyword>
<evidence type="ECO:0000313" key="3">
    <source>
        <dbReference type="Proteomes" id="UP000053097"/>
    </source>
</evidence>
<accession>A0A026VYH0</accession>
<protein>
    <submittedName>
        <fullName evidence="2">Uncharacterized protein</fullName>
    </submittedName>
</protein>
<dbReference type="Proteomes" id="UP000053097">
    <property type="component" value="Unassembled WGS sequence"/>
</dbReference>
<evidence type="ECO:0000256" key="1">
    <source>
        <dbReference type="SAM" id="MobiDB-lite"/>
    </source>
</evidence>
<feature type="compositionally biased region" description="Basic and acidic residues" evidence="1">
    <location>
        <begin position="1"/>
        <end position="29"/>
    </location>
</feature>
<feature type="compositionally biased region" description="Basic residues" evidence="1">
    <location>
        <begin position="37"/>
        <end position="47"/>
    </location>
</feature>
<organism evidence="2 3">
    <name type="scientific">Ooceraea biroi</name>
    <name type="common">Clonal raider ant</name>
    <name type="synonym">Cerapachys biroi</name>
    <dbReference type="NCBI Taxonomy" id="2015173"/>
    <lineage>
        <taxon>Eukaryota</taxon>
        <taxon>Metazoa</taxon>
        <taxon>Ecdysozoa</taxon>
        <taxon>Arthropoda</taxon>
        <taxon>Hexapoda</taxon>
        <taxon>Insecta</taxon>
        <taxon>Pterygota</taxon>
        <taxon>Neoptera</taxon>
        <taxon>Endopterygota</taxon>
        <taxon>Hymenoptera</taxon>
        <taxon>Apocrita</taxon>
        <taxon>Aculeata</taxon>
        <taxon>Formicoidea</taxon>
        <taxon>Formicidae</taxon>
        <taxon>Dorylinae</taxon>
        <taxon>Ooceraea</taxon>
    </lineage>
</organism>
<reference evidence="2 3" key="1">
    <citation type="journal article" date="2014" name="Curr. Biol.">
        <title>The genome of the clonal raider ant Cerapachys biroi.</title>
        <authorList>
            <person name="Oxley P.R."/>
            <person name="Ji L."/>
            <person name="Fetter-Pruneda I."/>
            <person name="McKenzie S.K."/>
            <person name="Li C."/>
            <person name="Hu H."/>
            <person name="Zhang G."/>
            <person name="Kronauer D.J."/>
        </authorList>
    </citation>
    <scope>NUCLEOTIDE SEQUENCE [LARGE SCALE GENOMIC DNA]</scope>
</reference>
<name>A0A026VYH0_OOCBI</name>
<dbReference type="AlphaFoldDB" id="A0A026VYH0"/>
<proteinExistence type="predicted"/>
<evidence type="ECO:0000313" key="2">
    <source>
        <dbReference type="EMBL" id="EZA48506.1"/>
    </source>
</evidence>